<gene>
    <name evidence="2" type="ORF">AVDCRST_MAG68-675</name>
</gene>
<protein>
    <submittedName>
        <fullName evidence="2">Uncharacterized protein</fullName>
    </submittedName>
</protein>
<name>A0A6J4KCM0_9BACT</name>
<organism evidence="2">
    <name type="scientific">uncultured Gemmatimonadota bacterium</name>
    <dbReference type="NCBI Taxonomy" id="203437"/>
    <lineage>
        <taxon>Bacteria</taxon>
        <taxon>Pseudomonadati</taxon>
        <taxon>Gemmatimonadota</taxon>
        <taxon>environmental samples</taxon>
    </lineage>
</organism>
<dbReference type="EMBL" id="CADCTW010000031">
    <property type="protein sequence ID" value="CAA9301920.1"/>
    <property type="molecule type" value="Genomic_DNA"/>
</dbReference>
<feature type="region of interest" description="Disordered" evidence="1">
    <location>
        <begin position="58"/>
        <end position="84"/>
    </location>
</feature>
<dbReference type="AlphaFoldDB" id="A0A6J4KCM0"/>
<accession>A0A6J4KCM0</accession>
<evidence type="ECO:0000256" key="1">
    <source>
        <dbReference type="SAM" id="MobiDB-lite"/>
    </source>
</evidence>
<reference evidence="2" key="1">
    <citation type="submission" date="2020-02" db="EMBL/GenBank/DDBJ databases">
        <authorList>
            <person name="Meier V. D."/>
        </authorList>
    </citation>
    <scope>NUCLEOTIDE SEQUENCE</scope>
    <source>
        <strain evidence="2">AVDCRST_MAG68</strain>
    </source>
</reference>
<sequence>MSLCEAKLRSDRADAAAAQASAAGSRTEVVAARLVAVGVGGATDRDLPRVGVVRTARRGLRRRDRRARTESQPPRNDQGEHEPYRAFQDFGHGYLFGDERSRAASRGVRPALG</sequence>
<evidence type="ECO:0000313" key="2">
    <source>
        <dbReference type="EMBL" id="CAA9301920.1"/>
    </source>
</evidence>
<proteinExistence type="predicted"/>